<dbReference type="Proteomes" id="UP000189796">
    <property type="component" value="Chromosome I"/>
</dbReference>
<dbReference type="EMBL" id="LT670817">
    <property type="protein sequence ID" value="SHH66339.1"/>
    <property type="molecule type" value="Genomic_DNA"/>
</dbReference>
<gene>
    <name evidence="1" type="ORF">SAMN05443248_5593</name>
</gene>
<sequence>MPGLVPGIHVFLFSVKDVDGRDKPGHDVLMQFDAMRNTP</sequence>
<accession>A0A1M5UTM8</accession>
<proteinExistence type="predicted"/>
<reference evidence="1 2" key="1">
    <citation type="submission" date="2016-11" db="EMBL/GenBank/DDBJ databases">
        <authorList>
            <person name="Jaros S."/>
            <person name="Januszkiewicz K."/>
            <person name="Wedrychowicz H."/>
        </authorList>
    </citation>
    <scope>NUCLEOTIDE SEQUENCE [LARGE SCALE GENOMIC DNA]</scope>
    <source>
        <strain evidence="1 2">GAS138</strain>
    </source>
</reference>
<organism evidence="1 2">
    <name type="scientific">Bradyrhizobium erythrophlei</name>
    <dbReference type="NCBI Taxonomy" id="1437360"/>
    <lineage>
        <taxon>Bacteria</taxon>
        <taxon>Pseudomonadati</taxon>
        <taxon>Pseudomonadota</taxon>
        <taxon>Alphaproteobacteria</taxon>
        <taxon>Hyphomicrobiales</taxon>
        <taxon>Nitrobacteraceae</taxon>
        <taxon>Bradyrhizobium</taxon>
    </lineage>
</organism>
<dbReference type="AlphaFoldDB" id="A0A1M5UTM8"/>
<evidence type="ECO:0000313" key="1">
    <source>
        <dbReference type="EMBL" id="SHH66339.1"/>
    </source>
</evidence>
<protein>
    <submittedName>
        <fullName evidence="1">Uncharacterized protein</fullName>
    </submittedName>
</protein>
<name>A0A1M5UTM8_9BRAD</name>
<evidence type="ECO:0000313" key="2">
    <source>
        <dbReference type="Proteomes" id="UP000189796"/>
    </source>
</evidence>